<feature type="transmembrane region" description="Helical" evidence="1">
    <location>
        <begin position="347"/>
        <end position="367"/>
    </location>
</feature>
<feature type="transmembrane region" description="Helical" evidence="1">
    <location>
        <begin position="443"/>
        <end position="476"/>
    </location>
</feature>
<proteinExistence type="predicted"/>
<protein>
    <submittedName>
        <fullName evidence="3">HD superfamily hydrolase domain-containing protein</fullName>
    </submittedName>
</protein>
<dbReference type="InterPro" id="IPR052722">
    <property type="entry name" value="PgpH_phosphodiesterase"/>
</dbReference>
<dbReference type="EMBL" id="CP002930">
    <property type="protein sequence ID" value="AFY01173.1"/>
    <property type="molecule type" value="Genomic_DNA"/>
</dbReference>
<dbReference type="CDD" id="cd00077">
    <property type="entry name" value="HDc"/>
    <property type="match status" value="1"/>
</dbReference>
<dbReference type="GO" id="GO:0016787">
    <property type="term" value="F:hydrolase activity"/>
    <property type="evidence" value="ECO:0007669"/>
    <property type="project" value="UniProtKB-KW"/>
</dbReference>
<dbReference type="InterPro" id="IPR006675">
    <property type="entry name" value="HDIG_dom"/>
</dbReference>
<dbReference type="STRING" id="1069642.Bdt_1477"/>
<dbReference type="HOGENOM" id="CLU_015767_1_2_7"/>
<gene>
    <name evidence="3" type="ORF">Bdt_1477</name>
</gene>
<feature type="transmembrane region" description="Helical" evidence="1">
    <location>
        <begin position="52"/>
        <end position="71"/>
    </location>
</feature>
<accession>K7YU54</accession>
<organism evidence="3 4">
    <name type="scientific">Bdellovibrio bacteriovorus str. Tiberius</name>
    <dbReference type="NCBI Taxonomy" id="1069642"/>
    <lineage>
        <taxon>Bacteria</taxon>
        <taxon>Pseudomonadati</taxon>
        <taxon>Bdellovibrionota</taxon>
        <taxon>Bdellovibrionia</taxon>
        <taxon>Bdellovibrionales</taxon>
        <taxon>Pseudobdellovibrionaceae</taxon>
        <taxon>Bdellovibrio</taxon>
    </lineage>
</organism>
<dbReference type="InterPro" id="IPR006674">
    <property type="entry name" value="HD_domain"/>
</dbReference>
<feature type="transmembrane region" description="Helical" evidence="1">
    <location>
        <begin position="521"/>
        <end position="546"/>
    </location>
</feature>
<evidence type="ECO:0000256" key="1">
    <source>
        <dbReference type="SAM" id="Phobius"/>
    </source>
</evidence>
<dbReference type="SUPFAM" id="SSF109604">
    <property type="entry name" value="HD-domain/PDEase-like"/>
    <property type="match status" value="1"/>
</dbReference>
<feature type="transmembrane region" description="Helical" evidence="1">
    <location>
        <begin position="488"/>
        <end position="509"/>
    </location>
</feature>
<dbReference type="PATRIC" id="fig|1069642.3.peg.1457"/>
<dbReference type="KEGG" id="bbat:Bdt_1477"/>
<evidence type="ECO:0000259" key="2">
    <source>
        <dbReference type="SMART" id="SM00471"/>
    </source>
</evidence>
<dbReference type="PANTHER" id="PTHR36442">
    <property type="entry name" value="CYCLIC-DI-AMP PHOSPHODIESTERASE PGPH"/>
    <property type="match status" value="1"/>
</dbReference>
<dbReference type="InterPro" id="IPR011621">
    <property type="entry name" value="Metal-dep_PHydrolase_7TM_intra"/>
</dbReference>
<dbReference type="RefSeq" id="WP_015090631.1">
    <property type="nucleotide sequence ID" value="NC_019567.1"/>
</dbReference>
<dbReference type="AlphaFoldDB" id="K7YU54"/>
<dbReference type="OrthoDB" id="9806952at2"/>
<dbReference type="Pfam" id="PF07698">
    <property type="entry name" value="7TM-7TMR_HD"/>
    <property type="match status" value="1"/>
</dbReference>
<dbReference type="PANTHER" id="PTHR36442:SF1">
    <property type="entry name" value="CYCLIC-DI-AMP PHOSPHODIESTERASE PGPH"/>
    <property type="match status" value="1"/>
</dbReference>
<dbReference type="InterPro" id="IPR011624">
    <property type="entry name" value="Metal-dep_PHydrolase_7TM_extra"/>
</dbReference>
<dbReference type="Pfam" id="PF01966">
    <property type="entry name" value="HD"/>
    <property type="match status" value="1"/>
</dbReference>
<dbReference type="Proteomes" id="UP000010074">
    <property type="component" value="Chromosome"/>
</dbReference>
<feature type="domain" description="HD/PDEase" evidence="2">
    <location>
        <begin position="575"/>
        <end position="734"/>
    </location>
</feature>
<keyword evidence="3" id="KW-0378">Hydrolase</keyword>
<sequence length="804" mass="90958">MQRGKNPKKGESPAKRVNYEDHSLKFLDWVDSIGLEKTFLGRIVQLMEEKFFIRRAALIFLYCVLLSYTIFYQFDIPYNFTVGDVAKYDVTSPMGFEMTDEVTTEEKRLKAEYTVPIVYDYDTSVFERVSVNLIHSFRSMRAYYRETKWPTAPAQYRVAVKDFFQYKKQFEKELGVGVSDFMFEWLIDLRFNPRIEAIVIRNLENWYDRKVAEAPDRFIPASQAAVLGRVVHKNNLGKEFPIPREEILDLQSPENFELELKKDLNRFSESDQANILYFARSLVVPNMTLNKQETASRRQSARDAVIPVTITIKKNQNIIAQGSVVQPFQMAVIKQIENIRADKRKDIMSLSMALMLSVAILVFFSYLKRFTINKVKIEFKDVSVMMLIAFGIIFFTKIYMFITDAAFASKLGHFLPPAIFLYAAPVAAGPMLVGLLITYGEIVWLFTAFLSVCLGIMVDYNFAFMFVSLVGGIAAARGVYNCKTRNDVYYAGVRTGLVNAAMIAFILTMTKFDQEGGVKEILLSIPAGFLGGIFSALVAMMFVPLLESIFSYTTDVKLLELSNLNHPLLKEMIVKAPGTYHHSMMVGSMVEAAAEEIGANPLLGKVMCYYHDIGKMEHANYFIENQKPGHNPHDHISPFMSKTLLIAHVKDGVEMGMAYKLGKPIIDGVLQHHGTTLISYFYNKALDLKKEDGPEIGEEDFRYPGPKPQFREAALCMLADSIEAAARSLDEPTPARLQNIVKNITQRKFSDGQLDECNLTLKDISKVEAAFIRILLGIYHQRIDYPRSAGGGLGDVGHSTTSQG</sequence>
<reference evidence="3 4" key="1">
    <citation type="journal article" date="2012" name="BMC Genomics">
        <title>Genome analysis of a simultaneously predatory and prey-independent, novel Bdellovibrio bacteriovorus from the River Tiber, supports in silico predictions of both ancient and recent lateral gene transfer from diverse bacteria.</title>
        <authorList>
            <person name="Hobley L."/>
            <person name="Lerner T.R."/>
            <person name="Williams L.E."/>
            <person name="Lambert C."/>
            <person name="Till R."/>
            <person name="Milner D.S."/>
            <person name="Basford S.M."/>
            <person name="Capeness M.J."/>
            <person name="Fenton A.K."/>
            <person name="Atterbury R.J."/>
            <person name="Harris M.A."/>
            <person name="Sockett R.E."/>
        </authorList>
    </citation>
    <scope>NUCLEOTIDE SEQUENCE [LARGE SCALE GENOMIC DNA]</scope>
    <source>
        <strain evidence="3 4">Tiberius</strain>
    </source>
</reference>
<feature type="transmembrane region" description="Helical" evidence="1">
    <location>
        <begin position="414"/>
        <end position="436"/>
    </location>
</feature>
<dbReference type="Gene3D" id="1.10.3210.10">
    <property type="entry name" value="Hypothetical protein af1432"/>
    <property type="match status" value="1"/>
</dbReference>
<name>K7YU54_BDEBC</name>
<dbReference type="NCBIfam" id="TIGR00277">
    <property type="entry name" value="HDIG"/>
    <property type="match status" value="1"/>
</dbReference>
<dbReference type="SMART" id="SM00471">
    <property type="entry name" value="HDc"/>
    <property type="match status" value="1"/>
</dbReference>
<feature type="transmembrane region" description="Helical" evidence="1">
    <location>
        <begin position="379"/>
        <end position="402"/>
    </location>
</feature>
<evidence type="ECO:0000313" key="4">
    <source>
        <dbReference type="Proteomes" id="UP000010074"/>
    </source>
</evidence>
<keyword evidence="1" id="KW-0472">Membrane</keyword>
<evidence type="ECO:0000313" key="3">
    <source>
        <dbReference type="EMBL" id="AFY01173.1"/>
    </source>
</evidence>
<dbReference type="Pfam" id="PF07697">
    <property type="entry name" value="7TMR-HDED"/>
    <property type="match status" value="1"/>
</dbReference>
<keyword evidence="1" id="KW-0812">Transmembrane</keyword>
<keyword evidence="1" id="KW-1133">Transmembrane helix</keyword>
<dbReference type="InterPro" id="IPR003607">
    <property type="entry name" value="HD/PDEase_dom"/>
</dbReference>